<dbReference type="InterPro" id="IPR049940">
    <property type="entry name" value="GluQ/Sye"/>
</dbReference>
<dbReference type="InterPro" id="IPR045462">
    <property type="entry name" value="aa-tRNA-synth_I_cd-bd"/>
</dbReference>
<dbReference type="InterPro" id="IPR020058">
    <property type="entry name" value="Glu/Gln-tRNA-synth_Ib_cat-dom"/>
</dbReference>
<dbReference type="Pfam" id="PF00749">
    <property type="entry name" value="tRNA-synt_1c"/>
    <property type="match status" value="1"/>
</dbReference>
<dbReference type="InterPro" id="IPR004527">
    <property type="entry name" value="Glu-tRNA-ligase_bac/mito"/>
</dbReference>
<evidence type="ECO:0000259" key="9">
    <source>
        <dbReference type="Pfam" id="PF00749"/>
    </source>
</evidence>
<dbReference type="EMBL" id="LAJY01000128">
    <property type="protein sequence ID" value="KJV10232.1"/>
    <property type="molecule type" value="Genomic_DNA"/>
</dbReference>
<evidence type="ECO:0000313" key="12">
    <source>
        <dbReference type="Proteomes" id="UP000033774"/>
    </source>
</evidence>
<dbReference type="CDD" id="cd00808">
    <property type="entry name" value="GluRS_core"/>
    <property type="match status" value="1"/>
</dbReference>
<dbReference type="GO" id="GO:0005829">
    <property type="term" value="C:cytosol"/>
    <property type="evidence" value="ECO:0007669"/>
    <property type="project" value="TreeGrafter"/>
</dbReference>
<evidence type="ECO:0000256" key="7">
    <source>
        <dbReference type="ARBA" id="ARBA00023146"/>
    </source>
</evidence>
<dbReference type="InterPro" id="IPR014729">
    <property type="entry name" value="Rossmann-like_a/b/a_fold"/>
</dbReference>
<evidence type="ECO:0000256" key="5">
    <source>
        <dbReference type="ARBA" id="ARBA00022840"/>
    </source>
</evidence>
<reference evidence="11 12" key="1">
    <citation type="submission" date="2015-03" db="EMBL/GenBank/DDBJ databases">
        <title>Draft genome sequence of Elstera litoralis.</title>
        <authorList>
            <person name="Rahalkar M.C."/>
            <person name="Dhakephalkar P.K."/>
            <person name="Pore S.D."/>
            <person name="Arora P."/>
            <person name="Kapse N.G."/>
            <person name="Pandit P.S."/>
        </authorList>
    </citation>
    <scope>NUCLEOTIDE SEQUENCE [LARGE SCALE GENOMIC DNA]</scope>
    <source>
        <strain evidence="11 12">Dia-1</strain>
    </source>
</reference>
<proteinExistence type="inferred from homology"/>
<evidence type="ECO:0000256" key="1">
    <source>
        <dbReference type="ARBA" id="ARBA00007894"/>
    </source>
</evidence>
<dbReference type="Proteomes" id="UP000033774">
    <property type="component" value="Unassembled WGS sequence"/>
</dbReference>
<feature type="short sequence motif" description="'KMSKS' region" evidence="8">
    <location>
        <begin position="238"/>
        <end position="242"/>
    </location>
</feature>
<comment type="caution">
    <text evidence="11">The sequence shown here is derived from an EMBL/GenBank/DDBJ whole genome shotgun (WGS) entry which is preliminary data.</text>
</comment>
<dbReference type="GO" id="GO:0004818">
    <property type="term" value="F:glutamate-tRNA ligase activity"/>
    <property type="evidence" value="ECO:0007669"/>
    <property type="project" value="UniProtKB-UniRule"/>
</dbReference>
<evidence type="ECO:0000259" key="10">
    <source>
        <dbReference type="Pfam" id="PF19269"/>
    </source>
</evidence>
<comment type="subcellular location">
    <subcellularLocation>
        <location evidence="8">Cytoplasm</location>
    </subcellularLocation>
</comment>
<feature type="domain" description="Aminoacyl-tRNA synthetase class I anticodon-binding" evidence="10">
    <location>
        <begin position="318"/>
        <end position="460"/>
    </location>
</feature>
<dbReference type="HAMAP" id="MF_00022">
    <property type="entry name" value="Glu_tRNA_synth_type1"/>
    <property type="match status" value="1"/>
</dbReference>
<evidence type="ECO:0000256" key="8">
    <source>
        <dbReference type="HAMAP-Rule" id="MF_00022"/>
    </source>
</evidence>
<feature type="binding site" evidence="8">
    <location>
        <position position="241"/>
    </location>
    <ligand>
        <name>ATP</name>
        <dbReference type="ChEBI" id="CHEBI:30616"/>
    </ligand>
</feature>
<dbReference type="PROSITE" id="PS00178">
    <property type="entry name" value="AA_TRNA_LIGASE_I"/>
    <property type="match status" value="1"/>
</dbReference>
<keyword evidence="6 8" id="KW-0648">Protein biosynthesis</keyword>
<dbReference type="GO" id="GO:0005524">
    <property type="term" value="F:ATP binding"/>
    <property type="evidence" value="ECO:0007669"/>
    <property type="project" value="UniProtKB-UniRule"/>
</dbReference>
<keyword evidence="3 8" id="KW-0436">Ligase</keyword>
<comment type="catalytic activity">
    <reaction evidence="8">
        <text>tRNA(Glu) + L-glutamate + ATP = L-glutamyl-tRNA(Glu) + AMP + diphosphate</text>
        <dbReference type="Rhea" id="RHEA:23540"/>
        <dbReference type="Rhea" id="RHEA-COMP:9663"/>
        <dbReference type="Rhea" id="RHEA-COMP:9680"/>
        <dbReference type="ChEBI" id="CHEBI:29985"/>
        <dbReference type="ChEBI" id="CHEBI:30616"/>
        <dbReference type="ChEBI" id="CHEBI:33019"/>
        <dbReference type="ChEBI" id="CHEBI:78442"/>
        <dbReference type="ChEBI" id="CHEBI:78520"/>
        <dbReference type="ChEBI" id="CHEBI:456215"/>
        <dbReference type="EC" id="6.1.1.17"/>
    </reaction>
</comment>
<comment type="similarity">
    <text evidence="1 8">Belongs to the class-I aminoacyl-tRNA synthetase family. Glutamate--tRNA ligase type 1 subfamily.</text>
</comment>
<evidence type="ECO:0000256" key="6">
    <source>
        <dbReference type="ARBA" id="ARBA00022917"/>
    </source>
</evidence>
<comment type="function">
    <text evidence="8">Catalyzes the attachment of glutamate to tRNA(Glu) in a two-step reaction: glutamate is first activated by ATP to form Glu-AMP and then transferred to the acceptor end of tRNA(Glu).</text>
</comment>
<dbReference type="PANTHER" id="PTHR43311">
    <property type="entry name" value="GLUTAMATE--TRNA LIGASE"/>
    <property type="match status" value="1"/>
</dbReference>
<dbReference type="SUPFAM" id="SSF48163">
    <property type="entry name" value="An anticodon-binding domain of class I aminoacyl-tRNA synthetases"/>
    <property type="match status" value="1"/>
</dbReference>
<dbReference type="InterPro" id="IPR001412">
    <property type="entry name" value="aa-tRNA-synth_I_CS"/>
</dbReference>
<comment type="subunit">
    <text evidence="8">Monomer.</text>
</comment>
<comment type="caution">
    <text evidence="8">Lacks conserved residue(s) required for the propagation of feature annotation.</text>
</comment>
<dbReference type="InterPro" id="IPR000924">
    <property type="entry name" value="Glu/Gln-tRNA-synth"/>
</dbReference>
<dbReference type="PANTHER" id="PTHR43311:SF2">
    <property type="entry name" value="GLUTAMATE--TRNA LIGASE, MITOCHONDRIAL-RELATED"/>
    <property type="match status" value="1"/>
</dbReference>
<name>A0A0F3IUD1_9PROT</name>
<evidence type="ECO:0000313" key="11">
    <source>
        <dbReference type="EMBL" id="KJV10232.1"/>
    </source>
</evidence>
<dbReference type="AlphaFoldDB" id="A0A0F3IUD1"/>
<dbReference type="OrthoDB" id="9807503at2"/>
<accession>A0A0F3IUD1</accession>
<evidence type="ECO:0000256" key="2">
    <source>
        <dbReference type="ARBA" id="ARBA00022490"/>
    </source>
</evidence>
<protein>
    <recommendedName>
        <fullName evidence="8">Glutamate--tRNA ligase</fullName>
        <ecNumber evidence="8">6.1.1.17</ecNumber>
    </recommendedName>
    <alternativeName>
        <fullName evidence="8">Glutamyl-tRNA synthetase</fullName>
        <shortName evidence="8">GluRS</shortName>
    </alternativeName>
</protein>
<sequence>MSTITRFAPSPTGMLHIGGARTALFTILYARHTGGKALLRIDDTDRERSTEAAVQAIFEGLDWLGLKFDGEPIFQHLRLSRHVEVAEQLLASGKAYRCYATAEELEEMRKAAARRGLPPRYDGRWRDRDPSEAPEGAPFVIRLKTPRTGSTIIPDRVHSTITFANSDLDDFVLLRGDGSPTYMHSTVVDDIDMGVTHIIRGDDHMTNAARQAQIYDALGVARPVYAHIPLIHGPDGQKLSKRHGAVGIGEYRDQGFLPEAVVSYLMGLGWASGLEHPTMETAAPAFDLSHLGKSPARLDADALVSANFHFMKHAEDARLAELILPHLGRAPDDPAKALLTAAMPGLKERAKTVPHLAETAAFYLAPRPIPLEEAAHAVLTEEALTRVRAVFEALQGHADWSHDALAALVKAQAKALDVPFVKLGQPLRAALTGRTNSPGVAEVMALLGREESLGRLADALSA</sequence>
<evidence type="ECO:0000256" key="4">
    <source>
        <dbReference type="ARBA" id="ARBA00022741"/>
    </source>
</evidence>
<keyword evidence="12" id="KW-1185">Reference proteome</keyword>
<dbReference type="EC" id="6.1.1.17" evidence="8"/>
<dbReference type="Gene3D" id="1.10.10.350">
    <property type="match status" value="1"/>
</dbReference>
<feature type="domain" description="Glutamyl/glutaminyl-tRNA synthetase class Ib catalytic" evidence="9">
    <location>
        <begin position="5"/>
        <end position="302"/>
    </location>
</feature>
<dbReference type="Pfam" id="PF19269">
    <property type="entry name" value="Anticodon_2"/>
    <property type="match status" value="1"/>
</dbReference>
<keyword evidence="5 8" id="KW-0067">ATP-binding</keyword>
<dbReference type="InterPro" id="IPR008925">
    <property type="entry name" value="aa_tRNA-synth_I_cd-bd_sf"/>
</dbReference>
<evidence type="ECO:0000256" key="3">
    <source>
        <dbReference type="ARBA" id="ARBA00022598"/>
    </source>
</evidence>
<dbReference type="InterPro" id="IPR020751">
    <property type="entry name" value="aa-tRNA-synth_I_codon-bd_sub2"/>
</dbReference>
<dbReference type="InterPro" id="IPR033910">
    <property type="entry name" value="GluRS_core"/>
</dbReference>
<feature type="short sequence motif" description="'HIGH' region" evidence="8">
    <location>
        <begin position="9"/>
        <end position="19"/>
    </location>
</feature>
<keyword evidence="4 8" id="KW-0547">Nucleotide-binding</keyword>
<dbReference type="PRINTS" id="PR00987">
    <property type="entry name" value="TRNASYNTHGLU"/>
</dbReference>
<dbReference type="GO" id="GO:0000049">
    <property type="term" value="F:tRNA binding"/>
    <property type="evidence" value="ECO:0007669"/>
    <property type="project" value="InterPro"/>
</dbReference>
<dbReference type="RefSeq" id="WP_045775108.1">
    <property type="nucleotide sequence ID" value="NZ_LAJY01000128.1"/>
</dbReference>
<dbReference type="NCBIfam" id="TIGR00464">
    <property type="entry name" value="gltX_bact"/>
    <property type="match status" value="1"/>
</dbReference>
<dbReference type="Gene3D" id="3.40.50.620">
    <property type="entry name" value="HUPs"/>
    <property type="match status" value="1"/>
</dbReference>
<keyword evidence="7 8" id="KW-0030">Aminoacyl-tRNA synthetase</keyword>
<organism evidence="11 12">
    <name type="scientific">Elstera litoralis</name>
    <dbReference type="NCBI Taxonomy" id="552518"/>
    <lineage>
        <taxon>Bacteria</taxon>
        <taxon>Pseudomonadati</taxon>
        <taxon>Pseudomonadota</taxon>
        <taxon>Alphaproteobacteria</taxon>
        <taxon>Rhodospirillales</taxon>
        <taxon>Rhodospirillaceae</taxon>
        <taxon>Elstera</taxon>
    </lineage>
</organism>
<dbReference type="PATRIC" id="fig|552518.3.peg.352"/>
<dbReference type="GO" id="GO:0008270">
    <property type="term" value="F:zinc ion binding"/>
    <property type="evidence" value="ECO:0007669"/>
    <property type="project" value="InterPro"/>
</dbReference>
<gene>
    <name evidence="8" type="primary">gltX</name>
    <name evidence="11" type="ORF">VZ95_06350</name>
</gene>
<keyword evidence="2 8" id="KW-0963">Cytoplasm</keyword>
<dbReference type="GO" id="GO:0006424">
    <property type="term" value="P:glutamyl-tRNA aminoacylation"/>
    <property type="evidence" value="ECO:0007669"/>
    <property type="project" value="UniProtKB-UniRule"/>
</dbReference>
<dbReference type="SUPFAM" id="SSF52374">
    <property type="entry name" value="Nucleotidylyl transferase"/>
    <property type="match status" value="1"/>
</dbReference>